<gene>
    <name evidence="9" type="ORF">CEUSTIGMA_g2510.t1</name>
</gene>
<dbReference type="InterPro" id="IPR029063">
    <property type="entry name" value="SAM-dependent_MTases_sf"/>
</dbReference>
<comment type="catalytic activity">
    <reaction evidence="7">
        <text>L-arginyl-[protein] + 2 S-adenosyl-L-methionine = N(omega),N(omega)'-dimethyl-L-arginyl-[protein] + 2 S-adenosyl-L-homocysteine + 2 H(+)</text>
        <dbReference type="Rhea" id="RHEA:48108"/>
        <dbReference type="Rhea" id="RHEA-COMP:10532"/>
        <dbReference type="Rhea" id="RHEA-COMP:11992"/>
        <dbReference type="ChEBI" id="CHEBI:15378"/>
        <dbReference type="ChEBI" id="CHEBI:29965"/>
        <dbReference type="ChEBI" id="CHEBI:57856"/>
        <dbReference type="ChEBI" id="CHEBI:59789"/>
        <dbReference type="ChEBI" id="CHEBI:88221"/>
        <dbReference type="EC" id="2.1.1.320"/>
    </reaction>
</comment>
<dbReference type="PANTHER" id="PTHR12049">
    <property type="entry name" value="PROTEIN ARGININE METHYLTRANSFERASE NDUFAF7, MITOCHONDRIAL"/>
    <property type="match status" value="1"/>
</dbReference>
<keyword evidence="4" id="KW-0489">Methyltransferase</keyword>
<accession>A0A250WWC4</accession>
<dbReference type="STRING" id="1157962.A0A250WWC4"/>
<dbReference type="OrthoDB" id="17415at2759"/>
<feature type="compositionally biased region" description="Basic and acidic residues" evidence="8">
    <location>
        <begin position="503"/>
        <end position="513"/>
    </location>
</feature>
<organism evidence="9 10">
    <name type="scientific">Chlamydomonas eustigma</name>
    <dbReference type="NCBI Taxonomy" id="1157962"/>
    <lineage>
        <taxon>Eukaryota</taxon>
        <taxon>Viridiplantae</taxon>
        <taxon>Chlorophyta</taxon>
        <taxon>core chlorophytes</taxon>
        <taxon>Chlorophyceae</taxon>
        <taxon>CS clade</taxon>
        <taxon>Chlamydomonadales</taxon>
        <taxon>Chlamydomonadaceae</taxon>
        <taxon>Chlamydomonas</taxon>
    </lineage>
</organism>
<keyword evidence="10" id="KW-1185">Reference proteome</keyword>
<evidence type="ECO:0000313" key="10">
    <source>
        <dbReference type="Proteomes" id="UP000232323"/>
    </source>
</evidence>
<feature type="region of interest" description="Disordered" evidence="8">
    <location>
        <begin position="499"/>
        <end position="547"/>
    </location>
</feature>
<dbReference type="EMBL" id="BEGY01000010">
    <property type="protein sequence ID" value="GAX75066.1"/>
    <property type="molecule type" value="Genomic_DNA"/>
</dbReference>
<evidence type="ECO:0000256" key="5">
    <source>
        <dbReference type="ARBA" id="ARBA00022679"/>
    </source>
</evidence>
<evidence type="ECO:0000256" key="1">
    <source>
        <dbReference type="ARBA" id="ARBA00004173"/>
    </source>
</evidence>
<dbReference type="GO" id="GO:0035243">
    <property type="term" value="F:protein-arginine omega-N symmetric methyltransferase activity"/>
    <property type="evidence" value="ECO:0007669"/>
    <property type="project" value="UniProtKB-EC"/>
</dbReference>
<sequence>MRSLARICSSHVTHFLRNSLFFGINKEEQLAAVGIFYFKSFLSTSAYISDQAKTKLLLRDFIHQSLYHPTLGYFNRDVPVVGHLEGPINYWKVYCQEEWNIMINKKYKELQVSFLTPVELFTPWYGYILARHMLEHRKHNLGMEGQPLVIYEIGGGNGTLARDVLDWLRDNRRDVYEQTCYTCVEISTRLAAEQYESVVVKAGHRNQFKMLKGSALDRGTWGGRDWSHSFILAMEVLDNLPHDRVFRSSEGSAWRQTSVGLCRENDRGSMESGPWQELVEELSDPLIQRCLEAVYKPPTFEQRLDQKFNKLLDFILAKEGPPEAPCEVLFLPTGCMTLMETLHDVRPNHSIIAADFDYLPDVKIPGKNAPLVSEKVNGINKDHDTLYVPWGKADIFFPTDFEALGQLYRDAGQHVWRDQQGIKIETAHYQQGAVMKRYKEMVHTATISAFNPMIDDFLNARFFMGDTMGRVQHGSAPGAVESVGSVSSVIADSADSTMASPVKLDHPPHRETAALHGGNPLSSSSRSATTFSAASEGISKRSDIGGSTTSVVQPAPLNTAAAAAAKAAKAAKARLLRQQRQQQQQQQGAVLPDEIGLPAWARDKLLKLQQVSFEEKSRKDEDKGGK</sequence>
<keyword evidence="5" id="KW-0808">Transferase</keyword>
<reference evidence="9 10" key="1">
    <citation type="submission" date="2017-08" db="EMBL/GenBank/DDBJ databases">
        <title>Acidophilic green algal genome provides insights into adaptation to an acidic environment.</title>
        <authorList>
            <person name="Hirooka S."/>
            <person name="Hirose Y."/>
            <person name="Kanesaki Y."/>
            <person name="Higuchi S."/>
            <person name="Fujiwara T."/>
            <person name="Onuma R."/>
            <person name="Era A."/>
            <person name="Ohbayashi R."/>
            <person name="Uzuka A."/>
            <person name="Nozaki H."/>
            <person name="Yoshikawa H."/>
            <person name="Miyagishima S.Y."/>
        </authorList>
    </citation>
    <scope>NUCLEOTIDE SEQUENCE [LARGE SCALE GENOMIC DNA]</scope>
    <source>
        <strain evidence="9 10">NIES-2499</strain>
    </source>
</reference>
<evidence type="ECO:0000256" key="7">
    <source>
        <dbReference type="ARBA" id="ARBA00048612"/>
    </source>
</evidence>
<evidence type="ECO:0000313" key="9">
    <source>
        <dbReference type="EMBL" id="GAX75066.1"/>
    </source>
</evidence>
<dbReference type="InterPro" id="IPR003788">
    <property type="entry name" value="NDUFAF7"/>
</dbReference>
<protein>
    <recommendedName>
        <fullName evidence="3">type II protein arginine methyltransferase</fullName>
        <ecNumber evidence="3">2.1.1.320</ecNumber>
    </recommendedName>
</protein>
<comment type="subcellular location">
    <subcellularLocation>
        <location evidence="1">Mitochondrion</location>
    </subcellularLocation>
</comment>
<dbReference type="InterPro" id="IPR038375">
    <property type="entry name" value="NDUFAF7_sf"/>
</dbReference>
<dbReference type="Proteomes" id="UP000232323">
    <property type="component" value="Unassembled WGS sequence"/>
</dbReference>
<dbReference type="Pfam" id="PF02636">
    <property type="entry name" value="Methyltransf_28"/>
    <property type="match status" value="1"/>
</dbReference>
<keyword evidence="6" id="KW-0496">Mitochondrion</keyword>
<evidence type="ECO:0000256" key="4">
    <source>
        <dbReference type="ARBA" id="ARBA00022603"/>
    </source>
</evidence>
<comment type="caution">
    <text evidence="9">The sequence shown here is derived from an EMBL/GenBank/DDBJ whole genome shotgun (WGS) entry which is preliminary data.</text>
</comment>
<comment type="similarity">
    <text evidence="2">Belongs to the NDUFAF7 family.</text>
</comment>
<dbReference type="Gene3D" id="3.40.50.12710">
    <property type="match status" value="1"/>
</dbReference>
<evidence type="ECO:0000256" key="8">
    <source>
        <dbReference type="SAM" id="MobiDB-lite"/>
    </source>
</evidence>
<name>A0A250WWC4_9CHLO</name>
<dbReference type="PANTHER" id="PTHR12049:SF5">
    <property type="entry name" value="PROTEIN ARGININE METHYLTRANSFERASE NDUFAF7 HOMOLOG, MITOCHONDRIAL"/>
    <property type="match status" value="1"/>
</dbReference>
<dbReference type="SUPFAM" id="SSF53335">
    <property type="entry name" value="S-adenosyl-L-methionine-dependent methyltransferases"/>
    <property type="match status" value="1"/>
</dbReference>
<evidence type="ECO:0000256" key="3">
    <source>
        <dbReference type="ARBA" id="ARBA00011935"/>
    </source>
</evidence>
<dbReference type="EC" id="2.1.1.320" evidence="3"/>
<feature type="compositionally biased region" description="Low complexity" evidence="8">
    <location>
        <begin position="522"/>
        <end position="535"/>
    </location>
</feature>
<dbReference type="AlphaFoldDB" id="A0A250WWC4"/>
<dbReference type="GO" id="GO:0005739">
    <property type="term" value="C:mitochondrion"/>
    <property type="evidence" value="ECO:0007669"/>
    <property type="project" value="UniProtKB-SubCell"/>
</dbReference>
<dbReference type="GO" id="GO:0032259">
    <property type="term" value="P:methylation"/>
    <property type="evidence" value="ECO:0007669"/>
    <property type="project" value="UniProtKB-KW"/>
</dbReference>
<proteinExistence type="inferred from homology"/>
<evidence type="ECO:0000256" key="6">
    <source>
        <dbReference type="ARBA" id="ARBA00023128"/>
    </source>
</evidence>
<evidence type="ECO:0000256" key="2">
    <source>
        <dbReference type="ARBA" id="ARBA00005891"/>
    </source>
</evidence>